<protein>
    <submittedName>
        <fullName evidence="3">SirB1 family protein</fullName>
    </submittedName>
</protein>
<proteinExistence type="inferred from homology"/>
<comment type="caution">
    <text evidence="3">The sequence shown here is derived from an EMBL/GenBank/DDBJ whole genome shotgun (WGS) entry which is preliminary data.</text>
</comment>
<feature type="domain" description="Protein SirB1 N-terminal" evidence="2">
    <location>
        <begin position="33"/>
        <end position="184"/>
    </location>
</feature>
<dbReference type="GeneID" id="78380192"/>
<dbReference type="Proteomes" id="UP000028640">
    <property type="component" value="Unassembled WGS sequence"/>
</dbReference>
<accession>A0A085GB80</accession>
<dbReference type="InterPro" id="IPR032698">
    <property type="entry name" value="SirB1_N"/>
</dbReference>
<dbReference type="EMBL" id="JMPJ01000052">
    <property type="protein sequence ID" value="KFC80975.1"/>
    <property type="molecule type" value="Genomic_DNA"/>
</dbReference>
<evidence type="ECO:0000313" key="4">
    <source>
        <dbReference type="Proteomes" id="UP000028640"/>
    </source>
</evidence>
<dbReference type="PANTHER" id="PTHR31350:SF21">
    <property type="entry name" value="F-BOX ONLY PROTEIN 21"/>
    <property type="match status" value="1"/>
</dbReference>
<evidence type="ECO:0000259" key="2">
    <source>
        <dbReference type="Pfam" id="PF13369"/>
    </source>
</evidence>
<dbReference type="Pfam" id="PF13371">
    <property type="entry name" value="TPR_9"/>
    <property type="match status" value="1"/>
</dbReference>
<sequence length="269" mass="30657">MSTIADFEFNAAPLSAGVILVTQAIRYDFNADDVSRQLQSLVEEARRVIPEDLNQDQQLEVLIELFYRTWGFGGAGGIYRLSDAIWLDKVLASRQGTPVSLGVIFLHIAHQLDLPLMPVIFPTQLIMRADWLDEEMWLINPINGDTLSEHILHVWLKGNLGVTAEIEDDDLEEAENNVIVRRMLDTLKAALMEEKQMEMALRASETLLEFDPEDPYEIRDRGLIYAHLDCNHVALSDLNYFVEQCPEDPISEVIKVQIHAIEHKQVTLH</sequence>
<dbReference type="STRING" id="910964.GEAM_1844"/>
<dbReference type="OrthoDB" id="232498at2"/>
<gene>
    <name evidence="3" type="ORF">GEAM_1844</name>
</gene>
<organism evidence="3 4">
    <name type="scientific">Ewingella americana (strain ATCC 33852 / DSM 4580 / CCUG 14506 / JCM 5911 / LMG 7869 / NCTC 12157 / CDC 1468-78)</name>
    <dbReference type="NCBI Taxonomy" id="910964"/>
    <lineage>
        <taxon>Bacteria</taxon>
        <taxon>Pseudomonadati</taxon>
        <taxon>Pseudomonadota</taxon>
        <taxon>Gammaproteobacteria</taxon>
        <taxon>Enterobacterales</taxon>
        <taxon>Yersiniaceae</taxon>
        <taxon>Ewingella</taxon>
    </lineage>
</organism>
<dbReference type="RefSeq" id="WP_034790808.1">
    <property type="nucleotide sequence ID" value="NZ_JMPJ01000052.1"/>
</dbReference>
<name>A0A085GB80_EWIA3</name>
<dbReference type="AlphaFoldDB" id="A0A085GB80"/>
<comment type="similarity">
    <text evidence="1">Belongs to the UPF0162 family.</text>
</comment>
<evidence type="ECO:0000313" key="3">
    <source>
        <dbReference type="EMBL" id="KFC80975.1"/>
    </source>
</evidence>
<dbReference type="NCBIfam" id="NF008188">
    <property type="entry name" value="PRK10941.1"/>
    <property type="match status" value="1"/>
</dbReference>
<dbReference type="PANTHER" id="PTHR31350">
    <property type="entry name" value="SI:DKEY-261L7.2"/>
    <property type="match status" value="1"/>
</dbReference>
<dbReference type="eggNOG" id="COG2912">
    <property type="taxonomic scope" value="Bacteria"/>
</dbReference>
<evidence type="ECO:0000256" key="1">
    <source>
        <dbReference type="ARBA" id="ARBA00007100"/>
    </source>
</evidence>
<reference evidence="3 4" key="1">
    <citation type="submission" date="2014-05" db="EMBL/GenBank/DDBJ databases">
        <title>ATOL: Assembling a taxonomically balanced genome-scale reconstruction of the evolutionary history of the Enterobacteriaceae.</title>
        <authorList>
            <person name="Plunkett G.III."/>
            <person name="Neeno-Eckwall E.C."/>
            <person name="Glasner J.D."/>
            <person name="Perna N.T."/>
        </authorList>
    </citation>
    <scope>NUCLEOTIDE SEQUENCE [LARGE SCALE GENOMIC DNA]</scope>
    <source>
        <strain evidence="3 4">ATCC 33852</strain>
    </source>
</reference>
<dbReference type="SUPFAM" id="SSF48452">
    <property type="entry name" value="TPR-like"/>
    <property type="match status" value="1"/>
</dbReference>
<dbReference type="Pfam" id="PF13369">
    <property type="entry name" value="Transglut_core2"/>
    <property type="match status" value="1"/>
</dbReference>
<keyword evidence="4" id="KW-1185">Reference proteome</keyword>
<dbReference type="InterPro" id="IPR011990">
    <property type="entry name" value="TPR-like_helical_dom_sf"/>
</dbReference>